<accession>A0AAU7QAD5</accession>
<feature type="region of interest" description="Disordered" evidence="5">
    <location>
        <begin position="130"/>
        <end position="165"/>
    </location>
</feature>
<reference evidence="7" key="1">
    <citation type="submission" date="2024-06" db="EMBL/GenBank/DDBJ databases">
        <authorList>
            <person name="Coelho C."/>
            <person name="Bento M."/>
            <person name="Garcia E."/>
            <person name="Camelo A."/>
            <person name="Brandao I."/>
            <person name="Espirito Santo C."/>
            <person name="Trovao J."/>
            <person name="Verissimo A."/>
            <person name="Costa J."/>
            <person name="Tiago I."/>
        </authorList>
    </citation>
    <scope>NUCLEOTIDE SEQUENCE</scope>
    <source>
        <strain evidence="7">KWT182</strain>
    </source>
</reference>
<proteinExistence type="inferred from homology"/>
<evidence type="ECO:0000256" key="2">
    <source>
        <dbReference type="ARBA" id="ARBA00008441"/>
    </source>
</evidence>
<gene>
    <name evidence="7" type="primary">cpxP</name>
    <name evidence="7" type="ORF">ABK905_00755</name>
</gene>
<dbReference type="PANTHER" id="PTHR38102:SF2">
    <property type="entry name" value="PERIPLASMIC PROTEIN CPXP"/>
    <property type="match status" value="1"/>
</dbReference>
<feature type="chain" id="PRO_5043392041" evidence="6">
    <location>
        <begin position="21"/>
        <end position="165"/>
    </location>
</feature>
<evidence type="ECO:0000256" key="5">
    <source>
        <dbReference type="SAM" id="MobiDB-lite"/>
    </source>
</evidence>
<evidence type="ECO:0000313" key="7">
    <source>
        <dbReference type="EMBL" id="XBS69940.1"/>
    </source>
</evidence>
<evidence type="ECO:0000256" key="3">
    <source>
        <dbReference type="ARBA" id="ARBA00022729"/>
    </source>
</evidence>
<keyword evidence="4" id="KW-0574">Periplasm</keyword>
<dbReference type="InterPro" id="IPR012899">
    <property type="entry name" value="LTXXQ"/>
</dbReference>
<dbReference type="PIRSF" id="PIRSF034445">
    <property type="entry name" value="CpxP_Spy"/>
    <property type="match status" value="1"/>
</dbReference>
<comment type="similarity">
    <text evidence="2">Belongs to the CpxP/Spy family.</text>
</comment>
<evidence type="ECO:0000256" key="4">
    <source>
        <dbReference type="ARBA" id="ARBA00022764"/>
    </source>
</evidence>
<feature type="compositionally biased region" description="Polar residues" evidence="5">
    <location>
        <begin position="145"/>
        <end position="165"/>
    </location>
</feature>
<dbReference type="Pfam" id="PF07813">
    <property type="entry name" value="LTXXQ"/>
    <property type="match status" value="1"/>
</dbReference>
<keyword evidence="3 6" id="KW-0732">Signal</keyword>
<organism evidence="7">
    <name type="scientific">Acerihabitans sp. KWT182</name>
    <dbReference type="NCBI Taxonomy" id="3157919"/>
    <lineage>
        <taxon>Bacteria</taxon>
        <taxon>Pseudomonadati</taxon>
        <taxon>Pseudomonadota</taxon>
        <taxon>Gammaproteobacteria</taxon>
        <taxon>Enterobacterales</taxon>
        <taxon>Pectobacteriaceae</taxon>
        <taxon>Acerihabitans</taxon>
    </lineage>
</organism>
<dbReference type="AlphaFoldDB" id="A0AAU7QAD5"/>
<name>A0AAU7QAD5_9GAMM</name>
<dbReference type="NCBIfam" id="NF007687">
    <property type="entry name" value="PRK10363.1"/>
    <property type="match status" value="1"/>
</dbReference>
<dbReference type="Gene3D" id="1.20.120.1490">
    <property type="match status" value="1"/>
</dbReference>
<dbReference type="PANTHER" id="PTHR38102">
    <property type="entry name" value="PERIPLASMIC CHAPERONE SPY"/>
    <property type="match status" value="1"/>
</dbReference>
<protein>
    <submittedName>
        <fullName evidence="7">Cell-envelope stress modulator CpxP</fullName>
    </submittedName>
</protein>
<dbReference type="InterPro" id="IPR052211">
    <property type="entry name" value="Cpx_auxiliary_protein"/>
</dbReference>
<feature type="signal peptide" evidence="6">
    <location>
        <begin position="1"/>
        <end position="20"/>
    </location>
</feature>
<dbReference type="GO" id="GO:0051082">
    <property type="term" value="F:unfolded protein binding"/>
    <property type="evidence" value="ECO:0007669"/>
    <property type="project" value="TreeGrafter"/>
</dbReference>
<evidence type="ECO:0000256" key="1">
    <source>
        <dbReference type="ARBA" id="ARBA00004418"/>
    </source>
</evidence>
<evidence type="ECO:0000256" key="6">
    <source>
        <dbReference type="SAM" id="SignalP"/>
    </source>
</evidence>
<sequence length="165" mass="18527">MHKLNAMVIAATLFSVSAVAGENLATGSWHQDDIANRCGDSHHSMFEGVRLTEHQRQQMRDLMSQARLDIPRISVSEIEQLHALVTAETFDEPAVKAQVEKMAQQNVIRQVELAKIRNQMYNLLTPEQRQTLSQKHQQRLAELASQVSEMSPSSAQKPVQSATLK</sequence>
<dbReference type="GO" id="GO:0030288">
    <property type="term" value="C:outer membrane-bounded periplasmic space"/>
    <property type="evidence" value="ECO:0007669"/>
    <property type="project" value="TreeGrafter"/>
</dbReference>
<dbReference type="CDD" id="cd09916">
    <property type="entry name" value="CpxP_like"/>
    <property type="match status" value="1"/>
</dbReference>
<dbReference type="EMBL" id="CP157947">
    <property type="protein sequence ID" value="XBS69940.1"/>
    <property type="molecule type" value="Genomic_DNA"/>
</dbReference>
<comment type="subcellular location">
    <subcellularLocation>
        <location evidence="1">Periplasm</location>
    </subcellularLocation>
</comment>